<dbReference type="EMBL" id="RAHG01000001">
    <property type="protein sequence ID" value="RJT15982.1"/>
    <property type="molecule type" value="Genomic_DNA"/>
</dbReference>
<keyword evidence="2" id="KW-1185">Reference proteome</keyword>
<evidence type="ECO:0000313" key="2">
    <source>
        <dbReference type="Proteomes" id="UP000284119"/>
    </source>
</evidence>
<sequence>MLKDIKRLKEFVTAQSQSCMFASEINAWVFVWYPEGTRYGHVAMMIGDIHAESAYVSWWPKKSRDGLPGFYKKSPASRVMIFNPVTHQHEFTSSDYFIDCYSEENTPHVVYGLRGLDVREMETAWRNIVSKGGASFSPLSKNCAVVVSRVLKAGLKHSQLRHKVFGMFDGDQFIWTPKRIAVICNLLRDNNSALKIKIPGRESKKTFIKTLVRLR</sequence>
<accession>A0ABX9P6H3</accession>
<gene>
    <name evidence="1" type="ORF">D5396_02345</name>
</gene>
<reference evidence="1 2" key="1">
    <citation type="submission" date="2018-09" db="EMBL/GenBank/DDBJ databases">
        <authorList>
            <person name="Le Fleche-Mateos A."/>
        </authorList>
    </citation>
    <scope>NUCLEOTIDE SEQUENCE [LARGE SCALE GENOMIC DNA]</scope>
    <source>
        <strain evidence="1 2">DSM 30078</strain>
    </source>
</reference>
<proteinExistence type="predicted"/>
<organism evidence="1 2">
    <name type="scientific">Rahnella inusitata</name>
    <dbReference type="NCBI Taxonomy" id="58169"/>
    <lineage>
        <taxon>Bacteria</taxon>
        <taxon>Pseudomonadati</taxon>
        <taxon>Pseudomonadota</taxon>
        <taxon>Gammaproteobacteria</taxon>
        <taxon>Enterobacterales</taxon>
        <taxon>Yersiniaceae</taxon>
        <taxon>Rahnella</taxon>
    </lineage>
</organism>
<protein>
    <submittedName>
        <fullName evidence="1">Uncharacterized protein</fullName>
    </submittedName>
</protein>
<evidence type="ECO:0000313" key="1">
    <source>
        <dbReference type="EMBL" id="RJT15982.1"/>
    </source>
</evidence>
<comment type="caution">
    <text evidence="1">The sequence shown here is derived from an EMBL/GenBank/DDBJ whole genome shotgun (WGS) entry which is preliminary data.</text>
</comment>
<name>A0ABX9P6H3_9GAMM</name>
<dbReference type="Proteomes" id="UP000284119">
    <property type="component" value="Unassembled WGS sequence"/>
</dbReference>
<dbReference type="RefSeq" id="WP_112167374.1">
    <property type="nucleotide sequence ID" value="NZ_CP065024.1"/>
</dbReference>
<dbReference type="GeneID" id="88080281"/>